<dbReference type="PANTHER" id="PTHR37984:SF5">
    <property type="entry name" value="PROTEIN NYNRIN-LIKE"/>
    <property type="match status" value="1"/>
</dbReference>
<dbReference type="VEuPathDB" id="FungiDB:PC110_g22553"/>
<dbReference type="Proteomes" id="UP000736787">
    <property type="component" value="Unassembled WGS sequence"/>
</dbReference>
<comment type="caution">
    <text evidence="2">The sequence shown here is derived from an EMBL/GenBank/DDBJ whole genome shotgun (WGS) entry which is preliminary data.</text>
</comment>
<evidence type="ECO:0000313" key="2">
    <source>
        <dbReference type="EMBL" id="KAG2951389.1"/>
    </source>
</evidence>
<dbReference type="InterPro" id="IPR050951">
    <property type="entry name" value="Retrovirus_Pol_polyprotein"/>
</dbReference>
<dbReference type="AlphaFoldDB" id="A0A8T1EE33"/>
<dbReference type="Gene3D" id="3.30.420.10">
    <property type="entry name" value="Ribonuclease H-like superfamily/Ribonuclease H"/>
    <property type="match status" value="1"/>
</dbReference>
<proteinExistence type="predicted"/>
<dbReference type="SUPFAM" id="SSF53098">
    <property type="entry name" value="Ribonuclease H-like"/>
    <property type="match status" value="1"/>
</dbReference>
<feature type="domain" description="Integrase catalytic" evidence="1">
    <location>
        <begin position="1"/>
        <end position="119"/>
    </location>
</feature>
<dbReference type="PROSITE" id="PS50994">
    <property type="entry name" value="INTEGRASE"/>
    <property type="match status" value="1"/>
</dbReference>
<gene>
    <name evidence="2" type="ORF">PC117_g3621</name>
</gene>
<dbReference type="GO" id="GO:0003676">
    <property type="term" value="F:nucleic acid binding"/>
    <property type="evidence" value="ECO:0007669"/>
    <property type="project" value="InterPro"/>
</dbReference>
<organism evidence="2 3">
    <name type="scientific">Phytophthora cactorum</name>
    <dbReference type="NCBI Taxonomy" id="29920"/>
    <lineage>
        <taxon>Eukaryota</taxon>
        <taxon>Sar</taxon>
        <taxon>Stramenopiles</taxon>
        <taxon>Oomycota</taxon>
        <taxon>Peronosporomycetes</taxon>
        <taxon>Peronosporales</taxon>
        <taxon>Peronosporaceae</taxon>
        <taxon>Phytophthora</taxon>
    </lineage>
</organism>
<dbReference type="InterPro" id="IPR012337">
    <property type="entry name" value="RNaseH-like_sf"/>
</dbReference>
<accession>A0A8T1EE33</accession>
<sequence>MSDSGTLEVAHAFEECVFRHFRAPSLIRHDRDPRFMSNVFQKFYEMMQSRSRATLSYRPQANSQQEMSVKTMIQTVRVYGEYPLQADWDDITARMAHSTNNPRYLTQQESPFYLVHDWDARFTLKAITTSVRKGYDHSGNSTNASGAEK</sequence>
<dbReference type="InterPro" id="IPR001584">
    <property type="entry name" value="Integrase_cat-core"/>
</dbReference>
<dbReference type="PANTHER" id="PTHR37984">
    <property type="entry name" value="PROTEIN CBG26694"/>
    <property type="match status" value="1"/>
</dbReference>
<protein>
    <recommendedName>
        <fullName evidence="1">Integrase catalytic domain-containing protein</fullName>
    </recommendedName>
</protein>
<dbReference type="EMBL" id="RCMK01000053">
    <property type="protein sequence ID" value="KAG2951389.1"/>
    <property type="molecule type" value="Genomic_DNA"/>
</dbReference>
<reference evidence="2" key="1">
    <citation type="submission" date="2018-10" db="EMBL/GenBank/DDBJ databases">
        <title>Effector identification in a new, highly contiguous assembly of the strawberry crown rot pathogen Phytophthora cactorum.</title>
        <authorList>
            <person name="Armitage A.D."/>
            <person name="Nellist C.F."/>
            <person name="Bates H."/>
            <person name="Vickerstaff R.J."/>
            <person name="Harrison R.J."/>
        </authorList>
    </citation>
    <scope>NUCLEOTIDE SEQUENCE</scope>
    <source>
        <strain evidence="2">4040</strain>
    </source>
</reference>
<name>A0A8T1EE33_9STRA</name>
<dbReference type="InterPro" id="IPR036397">
    <property type="entry name" value="RNaseH_sf"/>
</dbReference>
<dbReference type="GO" id="GO:0015074">
    <property type="term" value="P:DNA integration"/>
    <property type="evidence" value="ECO:0007669"/>
    <property type="project" value="InterPro"/>
</dbReference>
<evidence type="ECO:0000313" key="3">
    <source>
        <dbReference type="Proteomes" id="UP000736787"/>
    </source>
</evidence>
<evidence type="ECO:0000259" key="1">
    <source>
        <dbReference type="PROSITE" id="PS50994"/>
    </source>
</evidence>